<dbReference type="InterPro" id="IPR014048">
    <property type="entry name" value="MethylDNA_cys_MeTrfase_DNA-bd"/>
</dbReference>
<accession>A0A1F8F9J8</accession>
<comment type="caution">
    <text evidence="10">The sequence shown here is derived from an EMBL/GenBank/DDBJ whole genome shotgun (WGS) entry which is preliminary data.</text>
</comment>
<evidence type="ECO:0000256" key="8">
    <source>
        <dbReference type="ARBA" id="ARBA00049348"/>
    </source>
</evidence>
<gene>
    <name evidence="10" type="ORF">A3J46_02550</name>
</gene>
<dbReference type="PROSITE" id="PS00374">
    <property type="entry name" value="MGMT"/>
    <property type="match status" value="1"/>
</dbReference>
<dbReference type="AlphaFoldDB" id="A0A1F8F9J8"/>
<evidence type="ECO:0000259" key="9">
    <source>
        <dbReference type="Pfam" id="PF01035"/>
    </source>
</evidence>
<dbReference type="GO" id="GO:0032259">
    <property type="term" value="P:methylation"/>
    <property type="evidence" value="ECO:0007669"/>
    <property type="project" value="UniProtKB-KW"/>
</dbReference>
<dbReference type="EC" id="2.1.1.63" evidence="3"/>
<dbReference type="InterPro" id="IPR001497">
    <property type="entry name" value="MethylDNA_cys_MeTrfase_AS"/>
</dbReference>
<evidence type="ECO:0000256" key="1">
    <source>
        <dbReference type="ARBA" id="ARBA00001286"/>
    </source>
</evidence>
<dbReference type="Pfam" id="PF01035">
    <property type="entry name" value="DNA_binding_1"/>
    <property type="match status" value="1"/>
</dbReference>
<evidence type="ECO:0000256" key="2">
    <source>
        <dbReference type="ARBA" id="ARBA00008711"/>
    </source>
</evidence>
<keyword evidence="4" id="KW-0489">Methyltransferase</keyword>
<proteinExistence type="inferred from homology"/>
<evidence type="ECO:0000256" key="7">
    <source>
        <dbReference type="ARBA" id="ARBA00023204"/>
    </source>
</evidence>
<protein>
    <recommendedName>
        <fullName evidence="3">methylated-DNA--[protein]-cysteine S-methyltransferase</fullName>
        <ecNumber evidence="3">2.1.1.63</ecNumber>
    </recommendedName>
</protein>
<evidence type="ECO:0000256" key="6">
    <source>
        <dbReference type="ARBA" id="ARBA00022763"/>
    </source>
</evidence>
<dbReference type="PANTHER" id="PTHR10815:SF13">
    <property type="entry name" value="METHYLATED-DNA--PROTEIN-CYSTEINE METHYLTRANSFERASE"/>
    <property type="match status" value="1"/>
</dbReference>
<feature type="domain" description="Methylated-DNA-[protein]-cysteine S-methyltransferase DNA binding" evidence="9">
    <location>
        <begin position="3"/>
        <end position="83"/>
    </location>
</feature>
<dbReference type="Proteomes" id="UP000177167">
    <property type="component" value="Unassembled WGS sequence"/>
</dbReference>
<keyword evidence="6" id="KW-0227">DNA damage</keyword>
<comment type="similarity">
    <text evidence="2">Belongs to the MGMT family.</text>
</comment>
<keyword evidence="7" id="KW-0234">DNA repair</keyword>
<dbReference type="InterPro" id="IPR036388">
    <property type="entry name" value="WH-like_DNA-bd_sf"/>
</dbReference>
<comment type="catalytic activity">
    <reaction evidence="8">
        <text>a 6-O-methyl-2'-deoxyguanosine in DNA + L-cysteinyl-[protein] = S-methyl-L-cysteinyl-[protein] + a 2'-deoxyguanosine in DNA</text>
        <dbReference type="Rhea" id="RHEA:24000"/>
        <dbReference type="Rhea" id="RHEA-COMP:10131"/>
        <dbReference type="Rhea" id="RHEA-COMP:10132"/>
        <dbReference type="Rhea" id="RHEA-COMP:11367"/>
        <dbReference type="Rhea" id="RHEA-COMP:11368"/>
        <dbReference type="ChEBI" id="CHEBI:29950"/>
        <dbReference type="ChEBI" id="CHEBI:82612"/>
        <dbReference type="ChEBI" id="CHEBI:85445"/>
        <dbReference type="ChEBI" id="CHEBI:85448"/>
        <dbReference type="EC" id="2.1.1.63"/>
    </reaction>
</comment>
<dbReference type="SUPFAM" id="SSF46767">
    <property type="entry name" value="Methylated DNA-protein cysteine methyltransferase, C-terminal domain"/>
    <property type="match status" value="1"/>
</dbReference>
<dbReference type="GO" id="GO:0003908">
    <property type="term" value="F:methylated-DNA-[protein]-cysteine S-methyltransferase activity"/>
    <property type="evidence" value="ECO:0007669"/>
    <property type="project" value="UniProtKB-EC"/>
</dbReference>
<dbReference type="CDD" id="cd06445">
    <property type="entry name" value="ATase"/>
    <property type="match status" value="1"/>
</dbReference>
<dbReference type="InterPro" id="IPR036217">
    <property type="entry name" value="MethylDNA_cys_MeTrfase_DNAb"/>
</dbReference>
<evidence type="ECO:0000313" key="11">
    <source>
        <dbReference type="Proteomes" id="UP000177167"/>
    </source>
</evidence>
<dbReference type="GO" id="GO:0006281">
    <property type="term" value="P:DNA repair"/>
    <property type="evidence" value="ECO:0007669"/>
    <property type="project" value="UniProtKB-KW"/>
</dbReference>
<dbReference type="NCBIfam" id="TIGR00589">
    <property type="entry name" value="ogt"/>
    <property type="match status" value="1"/>
</dbReference>
<evidence type="ECO:0000256" key="4">
    <source>
        <dbReference type="ARBA" id="ARBA00022603"/>
    </source>
</evidence>
<evidence type="ECO:0000313" key="10">
    <source>
        <dbReference type="EMBL" id="OGN08916.1"/>
    </source>
</evidence>
<evidence type="ECO:0000256" key="3">
    <source>
        <dbReference type="ARBA" id="ARBA00011918"/>
    </source>
</evidence>
<dbReference type="PANTHER" id="PTHR10815">
    <property type="entry name" value="METHYLATED-DNA--PROTEIN-CYSTEINE METHYLTRANSFERASE"/>
    <property type="match status" value="1"/>
</dbReference>
<evidence type="ECO:0000256" key="5">
    <source>
        <dbReference type="ARBA" id="ARBA00022679"/>
    </source>
</evidence>
<dbReference type="EMBL" id="MGJP01000050">
    <property type="protein sequence ID" value="OGN08916.1"/>
    <property type="molecule type" value="Genomic_DNA"/>
</dbReference>
<name>A0A1F8F9J8_9BACT</name>
<reference evidence="10 11" key="1">
    <citation type="journal article" date="2016" name="Nat. Commun.">
        <title>Thousands of microbial genomes shed light on interconnected biogeochemical processes in an aquifer system.</title>
        <authorList>
            <person name="Anantharaman K."/>
            <person name="Brown C.T."/>
            <person name="Hug L.A."/>
            <person name="Sharon I."/>
            <person name="Castelle C.J."/>
            <person name="Probst A.J."/>
            <person name="Thomas B.C."/>
            <person name="Singh A."/>
            <person name="Wilkins M.J."/>
            <person name="Karaoz U."/>
            <person name="Brodie E.L."/>
            <person name="Williams K.H."/>
            <person name="Hubbard S.S."/>
            <person name="Banfield J.F."/>
        </authorList>
    </citation>
    <scope>NUCLEOTIDE SEQUENCE [LARGE SCALE GENOMIC DNA]</scope>
</reference>
<organism evidence="10 11">
    <name type="scientific">Candidatus Yanofskybacteria bacterium RIFCSPHIGHO2_02_FULL_41_11</name>
    <dbReference type="NCBI Taxonomy" id="1802675"/>
    <lineage>
        <taxon>Bacteria</taxon>
        <taxon>Candidatus Yanofskyibacteriota</taxon>
    </lineage>
</organism>
<comment type="catalytic activity">
    <reaction evidence="1">
        <text>a 4-O-methyl-thymidine in DNA + L-cysteinyl-[protein] = a thymidine in DNA + S-methyl-L-cysteinyl-[protein]</text>
        <dbReference type="Rhea" id="RHEA:53428"/>
        <dbReference type="Rhea" id="RHEA-COMP:10131"/>
        <dbReference type="Rhea" id="RHEA-COMP:10132"/>
        <dbReference type="Rhea" id="RHEA-COMP:13555"/>
        <dbReference type="Rhea" id="RHEA-COMP:13556"/>
        <dbReference type="ChEBI" id="CHEBI:29950"/>
        <dbReference type="ChEBI" id="CHEBI:82612"/>
        <dbReference type="ChEBI" id="CHEBI:137386"/>
        <dbReference type="ChEBI" id="CHEBI:137387"/>
        <dbReference type="EC" id="2.1.1.63"/>
    </reaction>
</comment>
<dbReference type="FunFam" id="1.10.10.10:FF:000214">
    <property type="entry name" value="Methylated-DNA--protein-cysteine methyltransferase"/>
    <property type="match status" value="1"/>
</dbReference>
<dbReference type="Gene3D" id="1.10.10.10">
    <property type="entry name" value="Winged helix-like DNA-binding domain superfamily/Winged helix DNA-binding domain"/>
    <property type="match status" value="1"/>
</dbReference>
<keyword evidence="5" id="KW-0808">Transferase</keyword>
<sequence length="86" mass="9457">MTKFQKKIYNFVSAIPKGKTASYKEVATAIGHPKAYRAVGNALNCNPQIGVIPCHRVIKSNGQIGNYVLGVKKKLELLSKERVKNS</sequence>